<dbReference type="SUPFAM" id="SSF49785">
    <property type="entry name" value="Galactose-binding domain-like"/>
    <property type="match status" value="1"/>
</dbReference>
<reference evidence="1" key="1">
    <citation type="submission" date="2022-03" db="EMBL/GenBank/DDBJ databases">
        <authorList>
            <person name="Martin C."/>
        </authorList>
    </citation>
    <scope>NUCLEOTIDE SEQUENCE</scope>
</reference>
<keyword evidence="2" id="KW-1185">Reference proteome</keyword>
<protein>
    <submittedName>
        <fullName evidence="1">Uncharacterized protein</fullName>
    </submittedName>
</protein>
<name>A0A8J1V120_OWEFU</name>
<dbReference type="InterPro" id="IPR008979">
    <property type="entry name" value="Galactose-bd-like_sf"/>
</dbReference>
<accession>A0A8J1V120</accession>
<dbReference type="OrthoDB" id="10028859at2759"/>
<dbReference type="CDD" id="cd00057">
    <property type="entry name" value="FA58C"/>
    <property type="match status" value="1"/>
</dbReference>
<organism evidence="1 2">
    <name type="scientific">Owenia fusiformis</name>
    <name type="common">Polychaete worm</name>
    <dbReference type="NCBI Taxonomy" id="6347"/>
    <lineage>
        <taxon>Eukaryota</taxon>
        <taxon>Metazoa</taxon>
        <taxon>Spiralia</taxon>
        <taxon>Lophotrochozoa</taxon>
        <taxon>Annelida</taxon>
        <taxon>Polychaeta</taxon>
        <taxon>Sedentaria</taxon>
        <taxon>Canalipalpata</taxon>
        <taxon>Sabellida</taxon>
        <taxon>Oweniida</taxon>
        <taxon>Oweniidae</taxon>
        <taxon>Owenia</taxon>
    </lineage>
</organism>
<dbReference type="Gene3D" id="2.60.120.260">
    <property type="entry name" value="Galactose-binding domain-like"/>
    <property type="match status" value="1"/>
</dbReference>
<dbReference type="InterPro" id="IPR000421">
    <property type="entry name" value="FA58C"/>
</dbReference>
<comment type="caution">
    <text evidence="1">The sequence shown here is derived from an EMBL/GenBank/DDBJ whole genome shotgun (WGS) entry which is preliminary data.</text>
</comment>
<dbReference type="PANTHER" id="PTHR24543:SF325">
    <property type="entry name" value="F5_8 TYPE C DOMAIN-CONTAINING PROTEIN"/>
    <property type="match status" value="1"/>
</dbReference>
<evidence type="ECO:0000313" key="1">
    <source>
        <dbReference type="EMBL" id="CAH1782116.1"/>
    </source>
</evidence>
<dbReference type="AlphaFoldDB" id="A0A8J1V120"/>
<proteinExistence type="predicted"/>
<dbReference type="PROSITE" id="PS01285">
    <property type="entry name" value="FA58C_1"/>
    <property type="match status" value="1"/>
</dbReference>
<evidence type="ECO:0000313" key="2">
    <source>
        <dbReference type="Proteomes" id="UP000749559"/>
    </source>
</evidence>
<dbReference type="SMART" id="SM00231">
    <property type="entry name" value="FA58C"/>
    <property type="match status" value="1"/>
</dbReference>
<gene>
    <name evidence="1" type="ORF">OFUS_LOCUS8595</name>
</gene>
<dbReference type="PROSITE" id="PS50022">
    <property type="entry name" value="FA58C_3"/>
    <property type="match status" value="1"/>
</dbReference>
<dbReference type="Pfam" id="PF00754">
    <property type="entry name" value="F5_F8_type_C"/>
    <property type="match status" value="1"/>
</dbReference>
<dbReference type="Proteomes" id="UP000749559">
    <property type="component" value="Unassembled WGS sequence"/>
</dbReference>
<dbReference type="EMBL" id="CAIIXF020000004">
    <property type="protein sequence ID" value="CAH1782116.1"/>
    <property type="molecule type" value="Genomic_DNA"/>
</dbReference>
<dbReference type="PANTHER" id="PTHR24543">
    <property type="entry name" value="MULTICOPPER OXIDASE-RELATED"/>
    <property type="match status" value="1"/>
</dbReference>
<sequence>MMEHLFRAILITVGARIYAEGLLCPVGYNLVRHTLVVDSENLTWSEAAIECTRKNGRIFTVMDNQSEQIFIDIMEEYSLGKAWVVYTGNIKDELDESDLKSPFYIMKDISDKKFDASSRPWGAKYAKINSESAWFSFDLSGCQWVRVDLGKPMCIYGIVTKGRKYLDRWTSVYKLNYKNDVDKNFITLQDDGKEELTANEDNDTPVYRNFTKPFNARFIRLYPKLWNIYPAIRFDLLVSNNSCPKEFPCGKCPAIINIPTSNATVQYESCCSKLPYVCETKSCVPDQKESSATITDSTIDNDSRKPEIQKEFSTLATIKDSAVVDNTTNYRSASNSAFSCVLCSMSLTIGLIIGMVLLVIIIIILLILLILSQRRKKYSQNASKSAVPAAHKIDKNKNEINRSVAKVSQNVTLTDPKDLYTQIDIKTKHKKSEMIYANMGAYNAAYDTTTDDTTTNDTATYNTISDDAKDTTLYHTPEDIGVYSFEKHTDDKDIPDGIEMFNNELYSDI</sequence>